<dbReference type="SUPFAM" id="SSF50044">
    <property type="entry name" value="SH3-domain"/>
    <property type="match status" value="1"/>
</dbReference>
<dbReference type="CDD" id="cd07653">
    <property type="entry name" value="F-BAR_CIP4-like"/>
    <property type="match status" value="1"/>
</dbReference>
<keyword evidence="8 11" id="KW-0175">Coiled coil</keyword>
<feature type="compositionally biased region" description="Basic and acidic residues" evidence="13">
    <location>
        <begin position="310"/>
        <end position="320"/>
    </location>
</feature>
<evidence type="ECO:0000256" key="1">
    <source>
        <dbReference type="ARBA" id="ARBA00004236"/>
    </source>
</evidence>
<dbReference type="InterPro" id="IPR001060">
    <property type="entry name" value="FCH_dom"/>
</dbReference>
<dbReference type="PROSITE" id="PS51741">
    <property type="entry name" value="F_BAR"/>
    <property type="match status" value="1"/>
</dbReference>
<dbReference type="PROSITE" id="PS50002">
    <property type="entry name" value="SH3"/>
    <property type="match status" value="1"/>
</dbReference>
<dbReference type="InterPro" id="IPR057870">
    <property type="entry name" value="HR1_TOCA"/>
</dbReference>
<feature type="domain" description="REM-1" evidence="16">
    <location>
        <begin position="375"/>
        <end position="452"/>
    </location>
</feature>
<feature type="compositionally biased region" description="Polar residues" evidence="13">
    <location>
        <begin position="458"/>
        <end position="474"/>
    </location>
</feature>
<feature type="domain" description="F-BAR" evidence="15">
    <location>
        <begin position="31"/>
        <end position="292"/>
    </location>
</feature>
<dbReference type="GO" id="GO:0005737">
    <property type="term" value="C:cytoplasm"/>
    <property type="evidence" value="ECO:0007669"/>
    <property type="project" value="UniProtKB-SubCell"/>
</dbReference>
<keyword evidence="7" id="KW-0254">Endocytosis</keyword>
<dbReference type="PANTHER" id="PTHR15735:SF12">
    <property type="entry name" value="CDC42-INTERACTING PROTEIN 4, ISOFORM B"/>
    <property type="match status" value="1"/>
</dbReference>
<dbReference type="SUPFAM" id="SSF46585">
    <property type="entry name" value="HR1 repeat"/>
    <property type="match status" value="1"/>
</dbReference>
<dbReference type="GO" id="GO:0006897">
    <property type="term" value="P:endocytosis"/>
    <property type="evidence" value="ECO:0007669"/>
    <property type="project" value="UniProtKB-KW"/>
</dbReference>
<protein>
    <submittedName>
        <fullName evidence="18">Formin-binding protein 1-like isoform X13</fullName>
    </submittedName>
</protein>
<dbReference type="InterPro" id="IPR027267">
    <property type="entry name" value="AH/BAR_dom_sf"/>
</dbReference>
<dbReference type="CDD" id="cd11619">
    <property type="entry name" value="HR1_CIP4-like"/>
    <property type="match status" value="1"/>
</dbReference>
<dbReference type="SMART" id="SM00055">
    <property type="entry name" value="FCH"/>
    <property type="match status" value="1"/>
</dbReference>
<evidence type="ECO:0000256" key="2">
    <source>
        <dbReference type="ARBA" id="ARBA00004496"/>
    </source>
</evidence>
<comment type="subcellular location">
    <subcellularLocation>
        <location evidence="1">Cell membrane</location>
    </subcellularLocation>
    <subcellularLocation>
        <location evidence="2">Cytoplasm</location>
    </subcellularLocation>
</comment>
<organism evidence="17 18">
    <name type="scientific">Drosophila suzukii</name>
    <name type="common">Spotted-wing drosophila fruit fly</name>
    <dbReference type="NCBI Taxonomy" id="28584"/>
    <lineage>
        <taxon>Eukaryota</taxon>
        <taxon>Metazoa</taxon>
        <taxon>Ecdysozoa</taxon>
        <taxon>Arthropoda</taxon>
        <taxon>Hexapoda</taxon>
        <taxon>Insecta</taxon>
        <taxon>Pterygota</taxon>
        <taxon>Neoptera</taxon>
        <taxon>Endopterygota</taxon>
        <taxon>Diptera</taxon>
        <taxon>Brachycera</taxon>
        <taxon>Muscomorpha</taxon>
        <taxon>Ephydroidea</taxon>
        <taxon>Drosophilidae</taxon>
        <taxon>Drosophila</taxon>
        <taxon>Sophophora</taxon>
    </lineage>
</organism>
<dbReference type="Pfam" id="PF00611">
    <property type="entry name" value="FCH"/>
    <property type="match status" value="1"/>
</dbReference>
<dbReference type="InterPro" id="IPR036274">
    <property type="entry name" value="HR1_rpt_sf"/>
</dbReference>
<evidence type="ECO:0000256" key="8">
    <source>
        <dbReference type="ARBA" id="ARBA00023054"/>
    </source>
</evidence>
<keyword evidence="17" id="KW-1185">Reference proteome</keyword>
<dbReference type="InterPro" id="IPR011072">
    <property type="entry name" value="HR1_rho-bd"/>
</dbReference>
<dbReference type="CDD" id="cd11911">
    <property type="entry name" value="SH3_CIP4-like"/>
    <property type="match status" value="1"/>
</dbReference>
<proteinExistence type="inferred from homology"/>
<feature type="compositionally biased region" description="Low complexity" evidence="13">
    <location>
        <begin position="1"/>
        <end position="18"/>
    </location>
</feature>
<dbReference type="Gene3D" id="6.10.140.470">
    <property type="match status" value="1"/>
</dbReference>
<evidence type="ECO:0000259" key="14">
    <source>
        <dbReference type="PROSITE" id="PS50002"/>
    </source>
</evidence>
<evidence type="ECO:0000313" key="17">
    <source>
        <dbReference type="Proteomes" id="UP001652628"/>
    </source>
</evidence>
<evidence type="ECO:0000256" key="12">
    <source>
        <dbReference type="SAM" id="Coils"/>
    </source>
</evidence>
<name>A0AB39ZV80_DROSZ</name>
<sequence>MLALLASGSSRSSSNNKLAESENTAQNSSNMSWGTELWDQNDNLAIHTNRGIDALDKYANFLRDRVAIETEYAGKLRRLVKNYQPKKKEEEDNEFTSMQAFRNLLKEVGDLAGQREVVSESLQLQIIAGVTLLSKTLREERKKCLSDGANLQQNLTTQLSSLDRAKRNYEKAYRDSEKAVDSYKRADMDLNLSRAEVERYKNVMTAKIQQSDDAKNEYANQLQKTNNLQQQHFSMLLPAVLNRLQELDEKRTRGFREFIVGAADVESSVAPIIARCMEGIVKAGESINEKEDTFKVIERYQSGFTPPRDIPFEDLSKSDPDSAQDSHYNYSISNPLTIKGTMSANKLRKRVGIFNLFGSNKNSLTADGQKEDFSDLPPNQRRKKLQAKIAELTQNIAQETKARDGLMKMKIVYEANSSLGNPMTVEGQLNESEHKLEKLKVDLKKYQDFLEKACQVPVATSSPQATRNQLQNGHRTSRHSNGSADDHHDDGDDQPDDAGSLSSSASPESGLGTSHTSLPGSGQGSANENAIGEDTYYETEVETLNPLGTCRALYPFEASSEGSIPMSEGEELQVIEIDQGDGWTRVRRANNSNGWDEGFVPTSYIECTLYA</sequence>
<dbReference type="RefSeq" id="XP_016943812.3">
    <property type="nucleotide sequence ID" value="XM_017088323.4"/>
</dbReference>
<evidence type="ECO:0000259" key="15">
    <source>
        <dbReference type="PROSITE" id="PS51741"/>
    </source>
</evidence>
<dbReference type="Gene3D" id="2.30.30.40">
    <property type="entry name" value="SH3 Domains"/>
    <property type="match status" value="1"/>
</dbReference>
<keyword evidence="9" id="KW-0472">Membrane</keyword>
<dbReference type="Proteomes" id="UP001652628">
    <property type="component" value="Chromosome 3"/>
</dbReference>
<comment type="similarity">
    <text evidence="3">Belongs to the FNBP1 family.</text>
</comment>
<keyword evidence="4 10" id="KW-0728">SH3 domain</keyword>
<evidence type="ECO:0000256" key="6">
    <source>
        <dbReference type="ARBA" id="ARBA00022490"/>
    </source>
</evidence>
<keyword evidence="6" id="KW-0963">Cytoplasm</keyword>
<evidence type="ECO:0000259" key="16">
    <source>
        <dbReference type="PROSITE" id="PS51860"/>
    </source>
</evidence>
<evidence type="ECO:0000313" key="18">
    <source>
        <dbReference type="RefSeq" id="XP_016943812.3"/>
    </source>
</evidence>
<evidence type="ECO:0000256" key="5">
    <source>
        <dbReference type="ARBA" id="ARBA00022475"/>
    </source>
</evidence>
<accession>A0AB39ZV80</accession>
<keyword evidence="5" id="KW-1003">Cell membrane</keyword>
<dbReference type="Pfam" id="PF00018">
    <property type="entry name" value="SH3_1"/>
    <property type="match status" value="1"/>
</dbReference>
<reference evidence="18" key="1">
    <citation type="submission" date="2025-08" db="UniProtKB">
        <authorList>
            <consortium name="RefSeq"/>
        </authorList>
    </citation>
    <scope>IDENTIFICATION</scope>
</reference>
<evidence type="ECO:0000256" key="11">
    <source>
        <dbReference type="PROSITE-ProRule" id="PRU01077"/>
    </source>
</evidence>
<dbReference type="Gene3D" id="1.20.1270.60">
    <property type="entry name" value="Arfaptin homology (AH) domain/BAR domain"/>
    <property type="match status" value="1"/>
</dbReference>
<evidence type="ECO:0000256" key="13">
    <source>
        <dbReference type="SAM" id="MobiDB-lite"/>
    </source>
</evidence>
<dbReference type="GO" id="GO:0005886">
    <property type="term" value="C:plasma membrane"/>
    <property type="evidence" value="ECO:0007669"/>
    <property type="project" value="UniProtKB-SubCell"/>
</dbReference>
<evidence type="ECO:0000256" key="10">
    <source>
        <dbReference type="PROSITE-ProRule" id="PRU00192"/>
    </source>
</evidence>
<feature type="compositionally biased region" description="Polar residues" evidence="13">
    <location>
        <begin position="512"/>
        <end position="528"/>
    </location>
</feature>
<feature type="region of interest" description="Disordered" evidence="13">
    <location>
        <begin position="457"/>
        <end position="529"/>
    </location>
</feature>
<dbReference type="SUPFAM" id="SSF103657">
    <property type="entry name" value="BAR/IMD domain-like"/>
    <property type="match status" value="1"/>
</dbReference>
<feature type="coiled-coil region" evidence="12">
    <location>
        <begin position="152"/>
        <end position="231"/>
    </location>
</feature>
<evidence type="ECO:0000256" key="3">
    <source>
        <dbReference type="ARBA" id="ARBA00009426"/>
    </source>
</evidence>
<feature type="region of interest" description="Disordered" evidence="13">
    <location>
        <begin position="1"/>
        <end position="33"/>
    </location>
</feature>
<evidence type="ECO:0000256" key="7">
    <source>
        <dbReference type="ARBA" id="ARBA00022583"/>
    </source>
</evidence>
<evidence type="ECO:0000256" key="4">
    <source>
        <dbReference type="ARBA" id="ARBA00022443"/>
    </source>
</evidence>
<gene>
    <name evidence="18" type="primary">Cip4</name>
</gene>
<dbReference type="Pfam" id="PF25610">
    <property type="entry name" value="HR1_TOCA"/>
    <property type="match status" value="1"/>
</dbReference>
<dbReference type="GeneID" id="108020205"/>
<dbReference type="AlphaFoldDB" id="A0AB39ZV80"/>
<dbReference type="SMART" id="SM00326">
    <property type="entry name" value="SH3"/>
    <property type="match status" value="1"/>
</dbReference>
<feature type="compositionally biased region" description="Polar residues" evidence="13">
    <location>
        <begin position="22"/>
        <end position="33"/>
    </location>
</feature>
<dbReference type="InterPro" id="IPR001452">
    <property type="entry name" value="SH3_domain"/>
</dbReference>
<dbReference type="InterPro" id="IPR036028">
    <property type="entry name" value="SH3-like_dom_sf"/>
</dbReference>
<dbReference type="GO" id="GO:0007165">
    <property type="term" value="P:signal transduction"/>
    <property type="evidence" value="ECO:0007669"/>
    <property type="project" value="InterPro"/>
</dbReference>
<feature type="domain" description="SH3" evidence="14">
    <location>
        <begin position="545"/>
        <end position="610"/>
    </location>
</feature>
<dbReference type="PROSITE" id="PS51860">
    <property type="entry name" value="REM_1"/>
    <property type="match status" value="1"/>
</dbReference>
<dbReference type="InterPro" id="IPR031160">
    <property type="entry name" value="F_BAR_dom"/>
</dbReference>
<evidence type="ECO:0000256" key="9">
    <source>
        <dbReference type="ARBA" id="ARBA00023136"/>
    </source>
</evidence>
<feature type="region of interest" description="Disordered" evidence="13">
    <location>
        <begin position="305"/>
        <end position="329"/>
    </location>
</feature>
<dbReference type="PANTHER" id="PTHR15735">
    <property type="entry name" value="FCH AND DOUBLE SH3 DOMAINS PROTEIN"/>
    <property type="match status" value="1"/>
</dbReference>
<feature type="compositionally biased region" description="Low complexity" evidence="13">
    <location>
        <begin position="497"/>
        <end position="511"/>
    </location>
</feature>